<reference evidence="1" key="1">
    <citation type="journal article" date="2010" name="Science">
        <title>Plasticity of animal genome architecture unmasked by rapid evolution of a pelagic tunicate.</title>
        <authorList>
            <person name="Denoeud F."/>
            <person name="Henriet S."/>
            <person name="Mungpakdee S."/>
            <person name="Aury J.M."/>
            <person name="Da Silva C."/>
            <person name="Brinkmann H."/>
            <person name="Mikhaleva J."/>
            <person name="Olsen L.C."/>
            <person name="Jubin C."/>
            <person name="Canestro C."/>
            <person name="Bouquet J.M."/>
            <person name="Danks G."/>
            <person name="Poulain J."/>
            <person name="Campsteijn C."/>
            <person name="Adamski M."/>
            <person name="Cross I."/>
            <person name="Yadetie F."/>
            <person name="Muffato M."/>
            <person name="Louis A."/>
            <person name="Butcher S."/>
            <person name="Tsagkogeorga G."/>
            <person name="Konrad A."/>
            <person name="Singh S."/>
            <person name="Jensen M.F."/>
            <person name="Cong E.H."/>
            <person name="Eikeseth-Otteraa H."/>
            <person name="Noel B."/>
            <person name="Anthouard V."/>
            <person name="Porcel B.M."/>
            <person name="Kachouri-Lafond R."/>
            <person name="Nishino A."/>
            <person name="Ugolini M."/>
            <person name="Chourrout P."/>
            <person name="Nishida H."/>
            <person name="Aasland R."/>
            <person name="Huzurbazar S."/>
            <person name="Westhof E."/>
            <person name="Delsuc F."/>
            <person name="Lehrach H."/>
            <person name="Reinhardt R."/>
            <person name="Weissenbach J."/>
            <person name="Roy S.W."/>
            <person name="Artiguenave F."/>
            <person name="Postlethwait J.H."/>
            <person name="Manak J.R."/>
            <person name="Thompson E.M."/>
            <person name="Jaillon O."/>
            <person name="Du Pasquier L."/>
            <person name="Boudinot P."/>
            <person name="Liberles D.A."/>
            <person name="Volff J.N."/>
            <person name="Philippe H."/>
            <person name="Lenhard B."/>
            <person name="Roest Crollius H."/>
            <person name="Wincker P."/>
            <person name="Chourrout D."/>
        </authorList>
    </citation>
    <scope>NUCLEOTIDE SEQUENCE [LARGE SCALE GENOMIC DNA]</scope>
</reference>
<organism evidence="1">
    <name type="scientific">Oikopleura dioica</name>
    <name type="common">Tunicate</name>
    <dbReference type="NCBI Taxonomy" id="34765"/>
    <lineage>
        <taxon>Eukaryota</taxon>
        <taxon>Metazoa</taxon>
        <taxon>Chordata</taxon>
        <taxon>Tunicata</taxon>
        <taxon>Appendicularia</taxon>
        <taxon>Copelata</taxon>
        <taxon>Oikopleuridae</taxon>
        <taxon>Oikopleura</taxon>
    </lineage>
</organism>
<dbReference type="OrthoDB" id="10552092at2759"/>
<dbReference type="Proteomes" id="UP000001307">
    <property type="component" value="Unassembled WGS sequence"/>
</dbReference>
<keyword evidence="3" id="KW-1185">Reference proteome</keyword>
<evidence type="ECO:0000313" key="2">
    <source>
        <dbReference type="EMBL" id="CBY41493.1"/>
    </source>
</evidence>
<dbReference type="EMBL" id="FN653027">
    <property type="protein sequence ID" value="CBY08066.1"/>
    <property type="molecule type" value="Genomic_DNA"/>
</dbReference>
<dbReference type="AlphaFoldDB" id="E4X7A8"/>
<name>E4X7A8_OIKDI</name>
<sequence length="188" mass="22105">MTSEMEKNETEEDEMEAECDFDYSMHSTCFKCSTDFAPYFTQQKIRDKVELLCRDCHICWLKDQDRERINKLQSEMLQKVAHYIETSEVREGEIMATKERVSERNSRVYNCSLQLSKINVAMPSALRRLDRRAPTEQSEHKNSIDATNYHLEILQMLYANLGIKNKNLKVPSIHERISSLSDLEKFVI</sequence>
<evidence type="ECO:0000313" key="1">
    <source>
        <dbReference type="EMBL" id="CBY08066.1"/>
    </source>
</evidence>
<dbReference type="Proteomes" id="UP000011014">
    <property type="component" value="Unassembled WGS sequence"/>
</dbReference>
<dbReference type="InParanoid" id="E4X7A8"/>
<gene>
    <name evidence="1" type="ORF">GSOID_T00003438001</name>
    <name evidence="2" type="ORF">GSOID_T00023570001</name>
</gene>
<accession>E4X7A8</accession>
<proteinExistence type="predicted"/>
<evidence type="ECO:0000313" key="3">
    <source>
        <dbReference type="Proteomes" id="UP000001307"/>
    </source>
</evidence>
<protein>
    <submittedName>
        <fullName evidence="1">Uncharacterized protein</fullName>
    </submittedName>
</protein>
<dbReference type="EMBL" id="FN656466">
    <property type="protein sequence ID" value="CBY41493.1"/>
    <property type="molecule type" value="Genomic_DNA"/>
</dbReference>